<evidence type="ECO:0000313" key="2">
    <source>
        <dbReference type="Proteomes" id="UP000005233"/>
    </source>
</evidence>
<dbReference type="EMBL" id="CP003243">
    <property type="protein sequence ID" value="AFD01030.1"/>
    <property type="molecule type" value="Genomic_DNA"/>
</dbReference>
<organism evidence="1 2">
    <name type="scientific">Methanocella conradii (strain DSM 24694 / JCM 17849 / CGMCC 1.5162 / HZ254)</name>
    <dbReference type="NCBI Taxonomy" id="1041930"/>
    <lineage>
        <taxon>Archaea</taxon>
        <taxon>Methanobacteriati</taxon>
        <taxon>Methanobacteriota</taxon>
        <taxon>Stenosarchaea group</taxon>
        <taxon>Methanomicrobia</taxon>
        <taxon>Methanocellales</taxon>
        <taxon>Methanocellaceae</taxon>
        <taxon>Methanocella</taxon>
    </lineage>
</organism>
<protein>
    <submittedName>
        <fullName evidence="1">Uncharacterized protein</fullName>
    </submittedName>
</protein>
<accession>H8IB20</accession>
<gene>
    <name evidence="1" type="ordered locus">Mtc_2295</name>
</gene>
<dbReference type="eggNOG" id="arCOG05849">
    <property type="taxonomic scope" value="Archaea"/>
</dbReference>
<sequence>MFNLLKSVIGGNKKAGLPIELPEAFPLDGTEVETAPRAECSHKPDHIKADVNHTGHMRVFAASDEEASALEAEAMRHVRGKKTVFYGETAVSAYISGPPPLRLITITKNGDKLCTYPFFNLGKPLEARITGITECRNGYEGQLEIFTKGSTLSFFDVMYFKNKNLYYPGKEVKVALSGIAYVLARAGDASDNDLAIQYENGDVDDYVFRGIVKEVLEFEALGGKARAVEVPLRASADSAIEIHMCVTQNVLNEKLRKGDYVSGIMWLHGLVL</sequence>
<name>H8IB20_METCZ</name>
<dbReference type="RefSeq" id="WP_014406861.1">
    <property type="nucleotide sequence ID" value="NC_017034.1"/>
</dbReference>
<dbReference type="STRING" id="1041930.Mtc_2295"/>
<dbReference type="HOGENOM" id="CLU_1021613_0_0_2"/>
<dbReference type="OrthoDB" id="147854at2157"/>
<reference evidence="1 2" key="1">
    <citation type="journal article" date="2012" name="J. Bacteriol.">
        <title>Complete genome sequence of a thermophilic methanogen, Methanocella conradii HZ254, isolated from Chinese rice field soil.</title>
        <authorList>
            <person name="Lu Z."/>
            <person name="Lu Y."/>
        </authorList>
    </citation>
    <scope>NUCLEOTIDE SEQUENCE [LARGE SCALE GENOMIC DNA]</scope>
    <source>
        <strain evidence="2">DSM 24694 / JCM 17849 / CGMCC 1.5162 / HZ254</strain>
    </source>
</reference>
<keyword evidence="2" id="KW-1185">Reference proteome</keyword>
<dbReference type="Proteomes" id="UP000005233">
    <property type="component" value="Chromosome"/>
</dbReference>
<dbReference type="GeneID" id="11972462"/>
<dbReference type="AlphaFoldDB" id="H8IB20"/>
<dbReference type="KEGG" id="mez:Mtc_2295"/>
<evidence type="ECO:0000313" key="1">
    <source>
        <dbReference type="EMBL" id="AFD01030.1"/>
    </source>
</evidence>
<proteinExistence type="predicted"/>